<protein>
    <submittedName>
        <fullName evidence="3">ABC transporter substrate-binding protein</fullName>
    </submittedName>
</protein>
<organism evidence="3 4">
    <name type="scientific">Pseudohalioglobus lutimaris</name>
    <dbReference type="NCBI Taxonomy" id="1737061"/>
    <lineage>
        <taxon>Bacteria</taxon>
        <taxon>Pseudomonadati</taxon>
        <taxon>Pseudomonadota</taxon>
        <taxon>Gammaproteobacteria</taxon>
        <taxon>Cellvibrionales</taxon>
        <taxon>Halieaceae</taxon>
        <taxon>Pseudohalioglobus</taxon>
    </lineage>
</organism>
<dbReference type="RefSeq" id="WP_101518112.1">
    <property type="nucleotide sequence ID" value="NZ_PKUS01000012.1"/>
</dbReference>
<proteinExistence type="predicted"/>
<feature type="signal peptide" evidence="1">
    <location>
        <begin position="1"/>
        <end position="24"/>
    </location>
</feature>
<sequence length="659" mass="75916">MSKARPERPWLRLLAASVTTLALAACGGDDAGTTESAAVTEALDNSAEVQAYYAANPDFFIFKSIADLPADLTWESGAELPEMGSPEARKGGTEYRALQDFPRTLRTIGPDSNGGFRPLLLDDVEMRIGFRHQDAFDFIPGLASEWARGEDGKTFYIRLDPRGRWSDGEPVTTDDFLFMFWFHRSPYITAPWYNNYYSTMYTNITRYDDLTFSVTTAAAKPDADSKVLELTPKPQHFYSEVGEDFVDRYQWRVAPTTGAYTVREQDIKKGRSIALTRVKDWWANDKKHFRYRFNADRIHFTVIRDTEKIFEAFRRGDLDQSGLNLAEYWYDKLPDDAADVQAGYIHKSVFYNQRPRPNMGLWMNTARPLLDNLDVRLGIQYATNFQLVIDKFFRGDYNRLQSAQDGFGEFSASGIRSREYDVDKALAHFARAGFTERGADGILVNADGQRLAFTVSTGYQTMKDVLTILKEEAARAGLEFRVEVLDGTAGWKKVQEKQHDIHFAGFGVFLEMYPRFWEHFHSDNAYDDAFLDDGSINPERKIKTQTNNLETFAVFEVDALIERYRASADTEEMIAIANQIGNILHDHASYVPGFYQPFYRVGSWRWIRYPEFFNHKHSRSSGQLFVHWVDEEMKQETLDAMKDGKTFEPQIRYYDQWKE</sequence>
<dbReference type="Gene3D" id="3.10.105.10">
    <property type="entry name" value="Dipeptide-binding Protein, Domain 3"/>
    <property type="match status" value="1"/>
</dbReference>
<dbReference type="OrthoDB" id="9801912at2"/>
<keyword evidence="1" id="KW-0732">Signal</keyword>
<comment type="caution">
    <text evidence="3">The sequence shown here is derived from an EMBL/GenBank/DDBJ whole genome shotgun (WGS) entry which is preliminary data.</text>
</comment>
<evidence type="ECO:0000256" key="1">
    <source>
        <dbReference type="SAM" id="SignalP"/>
    </source>
</evidence>
<reference evidence="3 4" key="1">
    <citation type="submission" date="2018-01" db="EMBL/GenBank/DDBJ databases">
        <title>The draft genome sequence of Halioglobus lutimaris HF004.</title>
        <authorList>
            <person name="Du Z.-J."/>
            <person name="Shi M.-J."/>
        </authorList>
    </citation>
    <scope>NUCLEOTIDE SEQUENCE [LARGE SCALE GENOMIC DNA]</scope>
    <source>
        <strain evidence="3 4">HF004</strain>
    </source>
</reference>
<feature type="domain" description="Solute-binding protein family 5" evidence="2">
    <location>
        <begin position="138"/>
        <end position="524"/>
    </location>
</feature>
<dbReference type="InterPro" id="IPR000914">
    <property type="entry name" value="SBP_5_dom"/>
</dbReference>
<evidence type="ECO:0000313" key="3">
    <source>
        <dbReference type="EMBL" id="PLW68611.1"/>
    </source>
</evidence>
<dbReference type="GO" id="GO:0015833">
    <property type="term" value="P:peptide transport"/>
    <property type="evidence" value="ECO:0007669"/>
    <property type="project" value="TreeGrafter"/>
</dbReference>
<dbReference type="Proteomes" id="UP000235005">
    <property type="component" value="Unassembled WGS sequence"/>
</dbReference>
<dbReference type="SUPFAM" id="SSF53850">
    <property type="entry name" value="Periplasmic binding protein-like II"/>
    <property type="match status" value="1"/>
</dbReference>
<gene>
    <name evidence="3" type="ORF">C0039_11380</name>
</gene>
<dbReference type="Gene3D" id="3.40.190.10">
    <property type="entry name" value="Periplasmic binding protein-like II"/>
    <property type="match status" value="1"/>
</dbReference>
<dbReference type="Pfam" id="PF00496">
    <property type="entry name" value="SBP_bac_5"/>
    <property type="match status" value="1"/>
</dbReference>
<dbReference type="EMBL" id="PKUS01000012">
    <property type="protein sequence ID" value="PLW68611.1"/>
    <property type="molecule type" value="Genomic_DNA"/>
</dbReference>
<dbReference type="PANTHER" id="PTHR30290">
    <property type="entry name" value="PERIPLASMIC BINDING COMPONENT OF ABC TRANSPORTER"/>
    <property type="match status" value="1"/>
</dbReference>
<dbReference type="InterPro" id="IPR039424">
    <property type="entry name" value="SBP_5"/>
</dbReference>
<name>A0A2N5X293_9GAMM</name>
<keyword evidence="4" id="KW-1185">Reference proteome</keyword>
<dbReference type="AlphaFoldDB" id="A0A2N5X293"/>
<dbReference type="PROSITE" id="PS51257">
    <property type="entry name" value="PROKAR_LIPOPROTEIN"/>
    <property type="match status" value="1"/>
</dbReference>
<feature type="chain" id="PRO_5014698032" evidence="1">
    <location>
        <begin position="25"/>
        <end position="659"/>
    </location>
</feature>
<accession>A0A2N5X293</accession>
<evidence type="ECO:0000313" key="4">
    <source>
        <dbReference type="Proteomes" id="UP000235005"/>
    </source>
</evidence>
<evidence type="ECO:0000259" key="2">
    <source>
        <dbReference type="Pfam" id="PF00496"/>
    </source>
</evidence>
<dbReference type="CDD" id="cd08497">
    <property type="entry name" value="MbnE-like"/>
    <property type="match status" value="1"/>
</dbReference>
<dbReference type="GO" id="GO:1904680">
    <property type="term" value="F:peptide transmembrane transporter activity"/>
    <property type="evidence" value="ECO:0007669"/>
    <property type="project" value="TreeGrafter"/>
</dbReference>